<evidence type="ECO:0000259" key="1">
    <source>
        <dbReference type="Pfam" id="PF00723"/>
    </source>
</evidence>
<dbReference type="Pfam" id="PF00723">
    <property type="entry name" value="Glyco_hydro_15"/>
    <property type="match status" value="1"/>
</dbReference>
<dbReference type="SUPFAM" id="SSF48208">
    <property type="entry name" value="Six-hairpin glycosidases"/>
    <property type="match status" value="1"/>
</dbReference>
<organism evidence="3">
    <name type="scientific">mine drainage metagenome</name>
    <dbReference type="NCBI Taxonomy" id="410659"/>
    <lineage>
        <taxon>unclassified sequences</taxon>
        <taxon>metagenomes</taxon>
        <taxon>ecological metagenomes</taxon>
    </lineage>
</organism>
<evidence type="ECO:0000313" key="3">
    <source>
        <dbReference type="EMBL" id="EQD52876.1"/>
    </source>
</evidence>
<reference evidence="3" key="2">
    <citation type="journal article" date="2014" name="ISME J.">
        <title>Microbial stratification in low pH oxic and suboxic macroscopic growths along an acid mine drainage.</title>
        <authorList>
            <person name="Mendez-Garcia C."/>
            <person name="Mesa V."/>
            <person name="Sprenger R.R."/>
            <person name="Richter M."/>
            <person name="Diez M.S."/>
            <person name="Solano J."/>
            <person name="Bargiela R."/>
            <person name="Golyshina O.V."/>
            <person name="Manteca A."/>
            <person name="Ramos J.L."/>
            <person name="Gallego J.R."/>
            <person name="Llorente I."/>
            <person name="Martins Dos Santos V.A."/>
            <person name="Jensen O.N."/>
            <person name="Pelaez A.I."/>
            <person name="Sanchez J."/>
            <person name="Ferrer M."/>
        </authorList>
    </citation>
    <scope>NUCLEOTIDE SEQUENCE</scope>
</reference>
<evidence type="ECO:0000259" key="2">
    <source>
        <dbReference type="Pfam" id="PF19291"/>
    </source>
</evidence>
<comment type="caution">
    <text evidence="3">The sequence shown here is derived from an EMBL/GenBank/DDBJ whole genome shotgun (WGS) entry which is preliminary data.</text>
</comment>
<accession>T0ZXC4</accession>
<dbReference type="AlphaFoldDB" id="T0ZXC4"/>
<protein>
    <submittedName>
        <fullName evidence="3">Glycoside hydrolase family 15 domain protein</fullName>
    </submittedName>
</protein>
<name>T0ZXC4_9ZZZZ</name>
<feature type="domain" description="Trehalase-like N-terminal" evidence="2">
    <location>
        <begin position="7"/>
        <end position="137"/>
    </location>
</feature>
<dbReference type="InterPro" id="IPR012341">
    <property type="entry name" value="6hp_glycosidase-like_sf"/>
</dbReference>
<dbReference type="GO" id="GO:0004553">
    <property type="term" value="F:hydrolase activity, hydrolyzing O-glycosyl compounds"/>
    <property type="evidence" value="ECO:0007669"/>
    <property type="project" value="TreeGrafter"/>
</dbReference>
<keyword evidence="3" id="KW-0378">Hydrolase</keyword>
<dbReference type="PANTHER" id="PTHR31616">
    <property type="entry name" value="TREHALASE"/>
    <property type="match status" value="1"/>
</dbReference>
<proteinExistence type="predicted"/>
<dbReference type="InterPro" id="IPR011613">
    <property type="entry name" value="GH15-like"/>
</dbReference>
<dbReference type="Pfam" id="PF19291">
    <property type="entry name" value="TREH_N"/>
    <property type="match status" value="1"/>
</dbReference>
<gene>
    <name evidence="3" type="ORF">B1B_10508</name>
</gene>
<reference evidence="3" key="1">
    <citation type="submission" date="2013-08" db="EMBL/GenBank/DDBJ databases">
        <authorList>
            <person name="Mendez C."/>
            <person name="Richter M."/>
            <person name="Ferrer M."/>
            <person name="Sanchez J."/>
        </authorList>
    </citation>
    <scope>NUCLEOTIDE SEQUENCE</scope>
</reference>
<dbReference type="InterPro" id="IPR045582">
    <property type="entry name" value="Trehalase-like_N"/>
</dbReference>
<dbReference type="EMBL" id="AUZY01006884">
    <property type="protein sequence ID" value="EQD52876.1"/>
    <property type="molecule type" value="Genomic_DNA"/>
</dbReference>
<dbReference type="Gene3D" id="1.50.10.10">
    <property type="match status" value="1"/>
</dbReference>
<sequence>MTRNLELGLIGNCSTCALIDEQAEFVWTCLPRFDGDPVFCSLLQPDASVDRGFMNVTVAGLRATTQHYEPNTAILVTTFEDDRGGCLEVIDFMPRFKHYERLYRPLLFVRILRPKKGRPEITVRIRPSANWGEVAPEVTLGSHHIRYVFPGQVHRLTTDVSLTAILGETPFVLDHERVLFFGPDDTLTRPLETLSREFLAETTKYWQEWVRYLAIPFEWQDAVIRAAITLKLSTFEDTGAVLAALTTSIPESANSGRNWDYRYCWLRDSYFVIRALNRLGATRTMEDYLRFVINLGVERGYERLQPVYAISGKADLPEREIQSLAGYRGMGPVRIGNAAYAQNQHDVYGAIVLAVSQAFWDQRLDRSGDRALFTHLESLGHTAARLAGQPDAGLWEIRGKETVHTFSAVLCWCALDRLARIAKRLGLADRAQFWAEQAQTLRETVLGRAWNPKRRSFTATLDGSDLDASVLLFAELGFVPVEDPRFKDSVQAVERELKHGDYVFRYQEADDFGVPKNAFTLCSFWYLKALTRLGRKEEAHEQFASLLGRRTRLGLLSEHMDPQTGELWGNFPQTYSMVGIIESAMLLSAPWEGAF</sequence>
<dbReference type="GO" id="GO:0005975">
    <property type="term" value="P:carbohydrate metabolic process"/>
    <property type="evidence" value="ECO:0007669"/>
    <property type="project" value="InterPro"/>
</dbReference>
<dbReference type="PANTHER" id="PTHR31616:SF0">
    <property type="entry name" value="GLUCAN 1,4-ALPHA-GLUCOSIDASE"/>
    <property type="match status" value="1"/>
</dbReference>
<dbReference type="InterPro" id="IPR008928">
    <property type="entry name" value="6-hairpin_glycosidase_sf"/>
</dbReference>
<feature type="domain" description="GH15-like" evidence="1">
    <location>
        <begin position="221"/>
        <end position="583"/>
    </location>
</feature>